<name>A0A344TGP6_9BACT</name>
<feature type="transmembrane region" description="Helical" evidence="1">
    <location>
        <begin position="262"/>
        <end position="278"/>
    </location>
</feature>
<feature type="transmembrane region" description="Helical" evidence="1">
    <location>
        <begin position="142"/>
        <end position="162"/>
    </location>
</feature>
<evidence type="ECO:0000256" key="1">
    <source>
        <dbReference type="SAM" id="Phobius"/>
    </source>
</evidence>
<dbReference type="InterPro" id="IPR002656">
    <property type="entry name" value="Acyl_transf_3_dom"/>
</dbReference>
<keyword evidence="1" id="KW-1133">Transmembrane helix</keyword>
<evidence type="ECO:0000259" key="2">
    <source>
        <dbReference type="Pfam" id="PF01757"/>
    </source>
</evidence>
<dbReference type="PANTHER" id="PTHR23028">
    <property type="entry name" value="ACETYLTRANSFERASE"/>
    <property type="match status" value="1"/>
</dbReference>
<keyword evidence="1" id="KW-0812">Transmembrane</keyword>
<dbReference type="AlphaFoldDB" id="A0A344TGP6"/>
<gene>
    <name evidence="3" type="ORF">DR864_08745</name>
</gene>
<feature type="transmembrane region" description="Helical" evidence="1">
    <location>
        <begin position="203"/>
        <end position="223"/>
    </location>
</feature>
<keyword evidence="4" id="KW-1185">Reference proteome</keyword>
<reference evidence="3 4" key="1">
    <citation type="submission" date="2018-07" db="EMBL/GenBank/DDBJ databases">
        <title>Genome sequencing of Runella.</title>
        <authorList>
            <person name="Baek M.-G."/>
            <person name="Yi H."/>
        </authorList>
    </citation>
    <scope>NUCLEOTIDE SEQUENCE [LARGE SCALE GENOMIC DNA]</scope>
    <source>
        <strain evidence="3 4">HYN0085</strain>
    </source>
</reference>
<feature type="transmembrane region" description="Helical" evidence="1">
    <location>
        <begin position="235"/>
        <end position="256"/>
    </location>
</feature>
<organism evidence="3 4">
    <name type="scientific">Runella rosea</name>
    <dbReference type="NCBI Taxonomy" id="2259595"/>
    <lineage>
        <taxon>Bacteria</taxon>
        <taxon>Pseudomonadati</taxon>
        <taxon>Bacteroidota</taxon>
        <taxon>Cytophagia</taxon>
        <taxon>Cytophagales</taxon>
        <taxon>Spirosomataceae</taxon>
        <taxon>Runella</taxon>
    </lineage>
</organism>
<sequence>MKHRFRILDIFRGIFASMVVFFHLADFADTPLLNNDFVRNSDMFVDFFFVLSGFVIAYNYQTFAKTEEIGTFLQKRLYRIYPLHLLMLLAFLFIELVKGYLSSYVQVNQPVGANNNVYSFFTSLFLLNSVKVFGIKDVSWNIPSWSISAEMISYVVYGAVVLLLHKWGIVRQKFVVFLFISLVAFASMVLINQSFRLNYSFDYGFLRGIIGFFIGAFCYGVFDRSYVYFKKLPKLFFDLSEVLVMGTIITMIYYGAYFKEMGGVYEVLFFTSILIFSFERGLVSDALKKSIFLDKVGLYSYSIYMTHALLISLFNVLFIRILKFPPSAYVYLVFVNYYLIYKVSEWTYTHIEMRFKARKKTVTSTV</sequence>
<keyword evidence="3" id="KW-0012">Acyltransferase</keyword>
<dbReference type="PANTHER" id="PTHR23028:SF131">
    <property type="entry name" value="BLR2367 PROTEIN"/>
    <property type="match status" value="1"/>
</dbReference>
<keyword evidence="3" id="KW-0808">Transferase</keyword>
<dbReference type="GO" id="GO:0016747">
    <property type="term" value="F:acyltransferase activity, transferring groups other than amino-acyl groups"/>
    <property type="evidence" value="ECO:0007669"/>
    <property type="project" value="InterPro"/>
</dbReference>
<feature type="transmembrane region" description="Helical" evidence="1">
    <location>
        <begin position="328"/>
        <end position="348"/>
    </location>
</feature>
<dbReference type="RefSeq" id="WP_114066602.1">
    <property type="nucleotide sequence ID" value="NZ_CP030850.1"/>
</dbReference>
<dbReference type="Proteomes" id="UP000251993">
    <property type="component" value="Chromosome"/>
</dbReference>
<dbReference type="InterPro" id="IPR050879">
    <property type="entry name" value="Acyltransferase_3"/>
</dbReference>
<dbReference type="Pfam" id="PF01757">
    <property type="entry name" value="Acyl_transf_3"/>
    <property type="match status" value="1"/>
</dbReference>
<protein>
    <submittedName>
        <fullName evidence="3">Acyltransferase</fullName>
    </submittedName>
</protein>
<feature type="transmembrane region" description="Helical" evidence="1">
    <location>
        <begin position="7"/>
        <end position="24"/>
    </location>
</feature>
<feature type="domain" description="Acyltransferase 3" evidence="2">
    <location>
        <begin position="8"/>
        <end position="334"/>
    </location>
</feature>
<feature type="transmembrane region" description="Helical" evidence="1">
    <location>
        <begin position="174"/>
        <end position="191"/>
    </location>
</feature>
<feature type="transmembrane region" description="Helical" evidence="1">
    <location>
        <begin position="298"/>
        <end position="322"/>
    </location>
</feature>
<accession>A0A344TGP6</accession>
<feature type="transmembrane region" description="Helical" evidence="1">
    <location>
        <begin position="81"/>
        <end position="101"/>
    </location>
</feature>
<dbReference type="EMBL" id="CP030850">
    <property type="protein sequence ID" value="AXE17817.1"/>
    <property type="molecule type" value="Genomic_DNA"/>
</dbReference>
<dbReference type="OrthoDB" id="9796461at2"/>
<dbReference type="KEGG" id="run:DR864_08745"/>
<evidence type="ECO:0000313" key="4">
    <source>
        <dbReference type="Proteomes" id="UP000251993"/>
    </source>
</evidence>
<keyword evidence="1" id="KW-0472">Membrane</keyword>
<evidence type="ECO:0000313" key="3">
    <source>
        <dbReference type="EMBL" id="AXE17817.1"/>
    </source>
</evidence>
<proteinExistence type="predicted"/>
<feature type="transmembrane region" description="Helical" evidence="1">
    <location>
        <begin position="44"/>
        <end position="60"/>
    </location>
</feature>
<dbReference type="GO" id="GO:0016020">
    <property type="term" value="C:membrane"/>
    <property type="evidence" value="ECO:0007669"/>
    <property type="project" value="TreeGrafter"/>
</dbReference>
<dbReference type="GO" id="GO:0000271">
    <property type="term" value="P:polysaccharide biosynthetic process"/>
    <property type="evidence" value="ECO:0007669"/>
    <property type="project" value="TreeGrafter"/>
</dbReference>